<dbReference type="NCBIfam" id="TIGR02384">
    <property type="entry name" value="RelB_DinJ"/>
    <property type="match status" value="1"/>
</dbReference>
<evidence type="ECO:0000313" key="4">
    <source>
        <dbReference type="Proteomes" id="UP000813420"/>
    </source>
</evidence>
<reference evidence="3" key="2">
    <citation type="submission" date="2021-09" db="EMBL/GenBank/DDBJ databases">
        <authorList>
            <person name="Gilroy R."/>
        </authorList>
    </citation>
    <scope>NUCLEOTIDE SEQUENCE</scope>
    <source>
        <strain evidence="3">USAMLcec4-12693</strain>
    </source>
</reference>
<dbReference type="InterPro" id="IPR007337">
    <property type="entry name" value="RelB/DinJ"/>
</dbReference>
<dbReference type="GO" id="GO:0006351">
    <property type="term" value="P:DNA-templated transcription"/>
    <property type="evidence" value="ECO:0007669"/>
    <property type="project" value="TreeGrafter"/>
</dbReference>
<comment type="caution">
    <text evidence="3">The sequence shown here is derived from an EMBL/GenBank/DDBJ whole genome shotgun (WGS) entry which is preliminary data.</text>
</comment>
<sequence>MAQATFSIRMDEALKKRFDELCSEFGMNATTAFNIFARAVVRERRIPFEIKAENADSASVEGLKSFYALQDEARRNGIQDMPLSEINEEISRVREEGRIE</sequence>
<accession>A0A9D3AIU1</accession>
<reference evidence="3" key="1">
    <citation type="journal article" date="2021" name="PeerJ">
        <title>Extensive microbial diversity within the chicken gut microbiome revealed by metagenomics and culture.</title>
        <authorList>
            <person name="Gilroy R."/>
            <person name="Ravi A."/>
            <person name="Getino M."/>
            <person name="Pursley I."/>
            <person name="Horton D.L."/>
            <person name="Alikhan N.F."/>
            <person name="Baker D."/>
            <person name="Gharbi K."/>
            <person name="Hall N."/>
            <person name="Watson M."/>
            <person name="Adriaenssens E.M."/>
            <person name="Foster-Nyarko E."/>
            <person name="Jarju S."/>
            <person name="Secka A."/>
            <person name="Antonio M."/>
            <person name="Oren A."/>
            <person name="Chaudhuri R.R."/>
            <person name="La Ragione R."/>
            <person name="Hildebrand F."/>
            <person name="Pallen M.J."/>
        </authorList>
    </citation>
    <scope>NUCLEOTIDE SEQUENCE</scope>
    <source>
        <strain evidence="3">USAMLcec4-12693</strain>
    </source>
</reference>
<organism evidence="3 4">
    <name type="scientific">Merdimonas faecis</name>
    <dbReference type="NCBI Taxonomy" id="1653435"/>
    <lineage>
        <taxon>Bacteria</taxon>
        <taxon>Bacillati</taxon>
        <taxon>Bacillota</taxon>
        <taxon>Clostridia</taxon>
        <taxon>Lachnospirales</taxon>
        <taxon>Lachnospiraceae</taxon>
        <taxon>Merdimonas</taxon>
    </lineage>
</organism>
<evidence type="ECO:0000256" key="2">
    <source>
        <dbReference type="ARBA" id="ARBA00022649"/>
    </source>
</evidence>
<dbReference type="PANTHER" id="PTHR38781:SF1">
    <property type="entry name" value="ANTITOXIN DINJ-RELATED"/>
    <property type="match status" value="1"/>
</dbReference>
<proteinExistence type="inferred from homology"/>
<keyword evidence="2" id="KW-1277">Toxin-antitoxin system</keyword>
<gene>
    <name evidence="3" type="ORF">K8V39_01860</name>
</gene>
<comment type="similarity">
    <text evidence="1">Belongs to the RelB/DinJ antitoxin family.</text>
</comment>
<dbReference type="RefSeq" id="WP_270645390.1">
    <property type="nucleotide sequence ID" value="NZ_JAQEYG010000024.1"/>
</dbReference>
<dbReference type="EMBL" id="DYXE01000019">
    <property type="protein sequence ID" value="HJH48991.1"/>
    <property type="molecule type" value="Genomic_DNA"/>
</dbReference>
<dbReference type="Gene3D" id="1.10.1220.10">
    <property type="entry name" value="Met repressor-like"/>
    <property type="match status" value="1"/>
</dbReference>
<dbReference type="GO" id="GO:0006355">
    <property type="term" value="P:regulation of DNA-templated transcription"/>
    <property type="evidence" value="ECO:0007669"/>
    <property type="project" value="InterPro"/>
</dbReference>
<dbReference type="InterPro" id="IPR013321">
    <property type="entry name" value="Arc_rbn_hlx_hlx"/>
</dbReference>
<dbReference type="AlphaFoldDB" id="A0A9D3AIU1"/>
<protein>
    <submittedName>
        <fullName evidence="3">Type II toxin-antitoxin system RelB/DinJ family antitoxin</fullName>
    </submittedName>
</protein>
<name>A0A9D3AIU1_9FIRM</name>
<evidence type="ECO:0000313" key="3">
    <source>
        <dbReference type="EMBL" id="HJH48991.1"/>
    </source>
</evidence>
<dbReference type="Proteomes" id="UP000813420">
    <property type="component" value="Unassembled WGS sequence"/>
</dbReference>
<evidence type="ECO:0000256" key="1">
    <source>
        <dbReference type="ARBA" id="ARBA00010562"/>
    </source>
</evidence>
<dbReference type="Pfam" id="PF04221">
    <property type="entry name" value="RelB"/>
    <property type="match status" value="1"/>
</dbReference>
<dbReference type="PANTHER" id="PTHR38781">
    <property type="entry name" value="ANTITOXIN DINJ-RELATED"/>
    <property type="match status" value="1"/>
</dbReference>